<dbReference type="AlphaFoldDB" id="A0A0R3RFG0"/>
<dbReference type="GO" id="GO:0008289">
    <property type="term" value="F:lipid binding"/>
    <property type="evidence" value="ECO:0007669"/>
    <property type="project" value="InterPro"/>
</dbReference>
<dbReference type="Pfam" id="PF01852">
    <property type="entry name" value="START"/>
    <property type="match status" value="1"/>
</dbReference>
<proteinExistence type="predicted"/>
<dbReference type="GO" id="GO:0005789">
    <property type="term" value="C:endoplasmic reticulum membrane"/>
    <property type="evidence" value="ECO:0007669"/>
    <property type="project" value="TreeGrafter"/>
</dbReference>
<dbReference type="PANTHER" id="PTHR46121">
    <property type="entry name" value="STEROIDOGENIC ACUTE REGULATORY PROTEIN-LIKE"/>
    <property type="match status" value="1"/>
</dbReference>
<organism evidence="2 3">
    <name type="scientific">Elaeophora elaphi</name>
    <dbReference type="NCBI Taxonomy" id="1147741"/>
    <lineage>
        <taxon>Eukaryota</taxon>
        <taxon>Metazoa</taxon>
        <taxon>Ecdysozoa</taxon>
        <taxon>Nematoda</taxon>
        <taxon>Chromadorea</taxon>
        <taxon>Rhabditida</taxon>
        <taxon>Spirurina</taxon>
        <taxon>Spiruromorpha</taxon>
        <taxon>Filarioidea</taxon>
        <taxon>Onchocercidae</taxon>
        <taxon>Elaeophora</taxon>
    </lineage>
</organism>
<dbReference type="InterPro" id="IPR002913">
    <property type="entry name" value="START_lipid-bd_dom"/>
</dbReference>
<evidence type="ECO:0000313" key="2">
    <source>
        <dbReference type="Proteomes" id="UP000050640"/>
    </source>
</evidence>
<reference evidence="3" key="1">
    <citation type="submission" date="2017-02" db="UniProtKB">
        <authorList>
            <consortium name="WormBaseParasite"/>
        </authorList>
    </citation>
    <scope>IDENTIFICATION</scope>
</reference>
<dbReference type="GO" id="GO:0031902">
    <property type="term" value="C:late endosome membrane"/>
    <property type="evidence" value="ECO:0007669"/>
    <property type="project" value="TreeGrafter"/>
</dbReference>
<dbReference type="SUPFAM" id="SSF55961">
    <property type="entry name" value="Bet v1-like"/>
    <property type="match status" value="1"/>
</dbReference>
<keyword evidence="2" id="KW-1185">Reference proteome</keyword>
<dbReference type="InterPro" id="IPR051869">
    <property type="entry name" value="STARD3"/>
</dbReference>
<protein>
    <submittedName>
        <fullName evidence="3">START domain-containing protein</fullName>
    </submittedName>
</protein>
<dbReference type="GO" id="GO:0099044">
    <property type="term" value="P:vesicle tethering to endoplasmic reticulum"/>
    <property type="evidence" value="ECO:0007669"/>
    <property type="project" value="TreeGrafter"/>
</dbReference>
<dbReference type="Gene3D" id="3.30.530.20">
    <property type="match status" value="1"/>
</dbReference>
<dbReference type="Proteomes" id="UP000050640">
    <property type="component" value="Unplaced"/>
</dbReference>
<dbReference type="PANTHER" id="PTHR46121:SF3">
    <property type="entry name" value="STEROIDOGENIC ACUTE REGULATORY-LIKE PROTEIN 1"/>
    <property type="match status" value="1"/>
</dbReference>
<dbReference type="WBParaSite" id="EEL_0000009401-mRNA-1">
    <property type="protein sequence ID" value="EEL_0000009401-mRNA-1"/>
    <property type="gene ID" value="EEL_0000009401"/>
</dbReference>
<evidence type="ECO:0000259" key="1">
    <source>
        <dbReference type="PROSITE" id="PS50848"/>
    </source>
</evidence>
<dbReference type="InterPro" id="IPR023393">
    <property type="entry name" value="START-like_dom_sf"/>
</dbReference>
<dbReference type="STRING" id="1147741.A0A0R3RFG0"/>
<feature type="domain" description="START" evidence="1">
    <location>
        <begin position="37"/>
        <end position="160"/>
    </location>
</feature>
<dbReference type="GO" id="GO:0005765">
    <property type="term" value="C:lysosomal membrane"/>
    <property type="evidence" value="ECO:0007669"/>
    <property type="project" value="TreeGrafter"/>
</dbReference>
<accession>A0A0R3RFG0</accession>
<dbReference type="GO" id="GO:0140284">
    <property type="term" value="C:endoplasmic reticulum-endosome membrane contact site"/>
    <property type="evidence" value="ECO:0007669"/>
    <property type="project" value="TreeGrafter"/>
</dbReference>
<evidence type="ECO:0000313" key="3">
    <source>
        <dbReference type="WBParaSite" id="EEL_0000009401-mRNA-1"/>
    </source>
</evidence>
<dbReference type="CDD" id="cd00177">
    <property type="entry name" value="START"/>
    <property type="match status" value="1"/>
</dbReference>
<sequence length="176" mass="20404">MLPASLNKYSDAFKKAESAMKLMLDLCTSPSFETREERIEKLTSYCDILKYATTDVMFIKGREFLACRLYRKIGSTIYVAARSFEIDEIPEMKSKVRAEMLLGGERFSPHLLDPQKTLIDYAICMNPKISLPQRLIDTCIANLLHRDSIYARKNAQKLRERNRLREVKKKSNTVEN</sequence>
<name>A0A0R3RFG0_9BILA</name>
<dbReference type="PROSITE" id="PS50848">
    <property type="entry name" value="START"/>
    <property type="match status" value="1"/>
</dbReference>